<dbReference type="EMBL" id="JANBOJ010000435">
    <property type="protein sequence ID" value="KAJ1719276.1"/>
    <property type="molecule type" value="Genomic_DNA"/>
</dbReference>
<gene>
    <name evidence="1" type="ORF">LPJ53_005932</name>
</gene>
<dbReference type="Proteomes" id="UP001149813">
    <property type="component" value="Unassembled WGS sequence"/>
</dbReference>
<dbReference type="AlphaFoldDB" id="A0A9W8CP90"/>
<comment type="caution">
    <text evidence="1">The sequence shown here is derived from an EMBL/GenBank/DDBJ whole genome shotgun (WGS) entry which is preliminary data.</text>
</comment>
<keyword evidence="2" id="KW-1185">Reference proteome</keyword>
<organism evidence="1 2">
    <name type="scientific">Coemansia erecta</name>
    <dbReference type="NCBI Taxonomy" id="147472"/>
    <lineage>
        <taxon>Eukaryota</taxon>
        <taxon>Fungi</taxon>
        <taxon>Fungi incertae sedis</taxon>
        <taxon>Zoopagomycota</taxon>
        <taxon>Kickxellomycotina</taxon>
        <taxon>Kickxellomycetes</taxon>
        <taxon>Kickxellales</taxon>
        <taxon>Kickxellaceae</taxon>
        <taxon>Coemansia</taxon>
    </lineage>
</organism>
<sequence length="68" mass="7031">SGKSKYVKYAGPLGCVGCANDQVSIDPLTLSELFPVTQSSYEGIQIDIVECGSFDVGGNGNSLKASSK</sequence>
<proteinExistence type="predicted"/>
<dbReference type="OrthoDB" id="10402668at2759"/>
<evidence type="ECO:0000313" key="1">
    <source>
        <dbReference type="EMBL" id="KAJ1719276.1"/>
    </source>
</evidence>
<reference evidence="1" key="1">
    <citation type="submission" date="2022-07" db="EMBL/GenBank/DDBJ databases">
        <title>Phylogenomic reconstructions and comparative analyses of Kickxellomycotina fungi.</title>
        <authorList>
            <person name="Reynolds N.K."/>
            <person name="Stajich J.E."/>
            <person name="Barry K."/>
            <person name="Grigoriev I.V."/>
            <person name="Crous P."/>
            <person name="Smith M.E."/>
        </authorList>
    </citation>
    <scope>NUCLEOTIDE SEQUENCE</scope>
    <source>
        <strain evidence="1">NBRC 32514</strain>
    </source>
</reference>
<evidence type="ECO:0000313" key="2">
    <source>
        <dbReference type="Proteomes" id="UP001149813"/>
    </source>
</evidence>
<name>A0A9W8CP90_9FUNG</name>
<feature type="non-terminal residue" evidence="1">
    <location>
        <position position="1"/>
    </location>
</feature>
<protein>
    <submittedName>
        <fullName evidence="1">Uncharacterized protein</fullName>
    </submittedName>
</protein>
<accession>A0A9W8CP90</accession>